<comment type="caution">
    <text evidence="1">The sequence shown here is derived from an EMBL/GenBank/DDBJ whole genome shotgun (WGS) entry which is preliminary data.</text>
</comment>
<dbReference type="EMBL" id="JAHMHR010000136">
    <property type="protein sequence ID" value="KAK1656647.1"/>
    <property type="molecule type" value="Genomic_DNA"/>
</dbReference>
<organism evidence="1 2">
    <name type="scientific">Colletotrichum godetiae</name>
    <dbReference type="NCBI Taxonomy" id="1209918"/>
    <lineage>
        <taxon>Eukaryota</taxon>
        <taxon>Fungi</taxon>
        <taxon>Dikarya</taxon>
        <taxon>Ascomycota</taxon>
        <taxon>Pezizomycotina</taxon>
        <taxon>Sordariomycetes</taxon>
        <taxon>Hypocreomycetidae</taxon>
        <taxon>Glomerellales</taxon>
        <taxon>Glomerellaceae</taxon>
        <taxon>Colletotrichum</taxon>
        <taxon>Colletotrichum acutatum species complex</taxon>
    </lineage>
</organism>
<dbReference type="Proteomes" id="UP001224890">
    <property type="component" value="Unassembled WGS sequence"/>
</dbReference>
<keyword evidence="2" id="KW-1185">Reference proteome</keyword>
<dbReference type="AlphaFoldDB" id="A0AAJ0A7W6"/>
<dbReference type="GeneID" id="85461160"/>
<dbReference type="RefSeq" id="XP_060421411.1">
    <property type="nucleotide sequence ID" value="XM_060576634.1"/>
</dbReference>
<protein>
    <submittedName>
        <fullName evidence="1">Uncharacterized protein</fullName>
    </submittedName>
</protein>
<evidence type="ECO:0000313" key="1">
    <source>
        <dbReference type="EMBL" id="KAK1656647.1"/>
    </source>
</evidence>
<name>A0AAJ0A7W6_9PEZI</name>
<accession>A0AAJ0A7W6</accession>
<proteinExistence type="predicted"/>
<sequence length="92" mass="10407">MSLSGARRVRRRKWPIVASTLLPDLYWETSCQGPIDFAVDGSFSKRTPAVAQRRTGFARIAAGTWQAQGFVNYHSSHRTACNHRVVFNLSFH</sequence>
<gene>
    <name evidence="1" type="ORF">BDP55DRAFT_688399</name>
</gene>
<reference evidence="1" key="1">
    <citation type="submission" date="2021-06" db="EMBL/GenBank/DDBJ databases">
        <title>Comparative genomics, transcriptomics and evolutionary studies reveal genomic signatures of adaptation to plant cell wall in hemibiotrophic fungi.</title>
        <authorList>
            <consortium name="DOE Joint Genome Institute"/>
            <person name="Baroncelli R."/>
            <person name="Diaz J.F."/>
            <person name="Benocci T."/>
            <person name="Peng M."/>
            <person name="Battaglia E."/>
            <person name="Haridas S."/>
            <person name="Andreopoulos W."/>
            <person name="Labutti K."/>
            <person name="Pangilinan J."/>
            <person name="Floch G.L."/>
            <person name="Makela M.R."/>
            <person name="Henrissat B."/>
            <person name="Grigoriev I.V."/>
            <person name="Crouch J.A."/>
            <person name="De Vries R.P."/>
            <person name="Sukno S.A."/>
            <person name="Thon M.R."/>
        </authorList>
    </citation>
    <scope>NUCLEOTIDE SEQUENCE</scope>
    <source>
        <strain evidence="1">CBS 193.32</strain>
    </source>
</reference>
<evidence type="ECO:0000313" key="2">
    <source>
        <dbReference type="Proteomes" id="UP001224890"/>
    </source>
</evidence>